<keyword evidence="3" id="KW-1185">Reference proteome</keyword>
<dbReference type="Gene3D" id="1.10.10.10">
    <property type="entry name" value="Winged helix-like DNA-binding domain superfamily/Winged helix DNA-binding domain"/>
    <property type="match status" value="1"/>
</dbReference>
<dbReference type="InterPro" id="IPR052526">
    <property type="entry name" value="HTH-type_Bedaq_tolerance"/>
</dbReference>
<feature type="domain" description="HTH marR-type" evidence="1">
    <location>
        <begin position="1"/>
        <end position="140"/>
    </location>
</feature>
<evidence type="ECO:0000313" key="2">
    <source>
        <dbReference type="EMBL" id="NKY35904.1"/>
    </source>
</evidence>
<evidence type="ECO:0000313" key="3">
    <source>
        <dbReference type="Proteomes" id="UP000565715"/>
    </source>
</evidence>
<evidence type="ECO:0000259" key="1">
    <source>
        <dbReference type="PROSITE" id="PS50995"/>
    </source>
</evidence>
<dbReference type="InterPro" id="IPR036388">
    <property type="entry name" value="WH-like_DNA-bd_sf"/>
</dbReference>
<dbReference type="PANTHER" id="PTHR39515">
    <property type="entry name" value="CONSERVED PROTEIN"/>
    <property type="match status" value="1"/>
</dbReference>
<dbReference type="SUPFAM" id="SSF46785">
    <property type="entry name" value="Winged helix' DNA-binding domain"/>
    <property type="match status" value="1"/>
</dbReference>
<proteinExistence type="predicted"/>
<reference evidence="2 3" key="1">
    <citation type="submission" date="2020-04" db="EMBL/GenBank/DDBJ databases">
        <title>MicrobeNet Type strains.</title>
        <authorList>
            <person name="Nicholson A.C."/>
        </authorList>
    </citation>
    <scope>NUCLEOTIDE SEQUENCE [LARGE SCALE GENOMIC DNA]</scope>
    <source>
        <strain evidence="2 3">DSM 45078</strain>
    </source>
</reference>
<sequence length="156" mass="16813">MQPYPVTEKDDTVVDLIVTAGRLTRSVGEISADDLPRATVRALAVLDHHGALRVGDFARIDRSSQPSATALIGRLVSQGYASRHRDPADSRGVLVELTPAGRARLAAFRAAVRNALHDRLAGFDAERLARLASDLRELLAAIDTTAEQDSLPRTPL</sequence>
<dbReference type="PROSITE" id="PS50995">
    <property type="entry name" value="HTH_MARR_2"/>
    <property type="match status" value="1"/>
</dbReference>
<dbReference type="Pfam" id="PF12802">
    <property type="entry name" value="MarR_2"/>
    <property type="match status" value="1"/>
</dbReference>
<dbReference type="RefSeq" id="WP_084471353.1">
    <property type="nucleotide sequence ID" value="NZ_JAAXOO010000006.1"/>
</dbReference>
<dbReference type="PANTHER" id="PTHR39515:SF2">
    <property type="entry name" value="HTH-TYPE TRANSCRIPTIONAL REGULATOR RV0880"/>
    <property type="match status" value="1"/>
</dbReference>
<dbReference type="InterPro" id="IPR036390">
    <property type="entry name" value="WH_DNA-bd_sf"/>
</dbReference>
<accession>A0A846XQI8</accession>
<gene>
    <name evidence="2" type="ORF">HGA13_22930</name>
</gene>
<organism evidence="2 3">
    <name type="scientific">Nocardia speluncae</name>
    <dbReference type="NCBI Taxonomy" id="419477"/>
    <lineage>
        <taxon>Bacteria</taxon>
        <taxon>Bacillati</taxon>
        <taxon>Actinomycetota</taxon>
        <taxon>Actinomycetes</taxon>
        <taxon>Mycobacteriales</taxon>
        <taxon>Nocardiaceae</taxon>
        <taxon>Nocardia</taxon>
    </lineage>
</organism>
<name>A0A846XQI8_9NOCA</name>
<protein>
    <submittedName>
        <fullName evidence="2">MarR family transcriptional regulator</fullName>
    </submittedName>
</protein>
<dbReference type="EMBL" id="JAAXOO010000006">
    <property type="protein sequence ID" value="NKY35904.1"/>
    <property type="molecule type" value="Genomic_DNA"/>
</dbReference>
<dbReference type="GO" id="GO:0003700">
    <property type="term" value="F:DNA-binding transcription factor activity"/>
    <property type="evidence" value="ECO:0007669"/>
    <property type="project" value="InterPro"/>
</dbReference>
<comment type="caution">
    <text evidence="2">The sequence shown here is derived from an EMBL/GenBank/DDBJ whole genome shotgun (WGS) entry which is preliminary data.</text>
</comment>
<dbReference type="InterPro" id="IPR000835">
    <property type="entry name" value="HTH_MarR-typ"/>
</dbReference>
<dbReference type="AlphaFoldDB" id="A0A846XQI8"/>
<dbReference type="Proteomes" id="UP000565715">
    <property type="component" value="Unassembled WGS sequence"/>
</dbReference>
<dbReference type="SMART" id="SM00347">
    <property type="entry name" value="HTH_MARR"/>
    <property type="match status" value="1"/>
</dbReference>